<name>A0A2A9DLU8_9CORY</name>
<protein>
    <submittedName>
        <fullName evidence="2">Uncharacterized protein</fullName>
    </submittedName>
</protein>
<keyword evidence="1" id="KW-0472">Membrane</keyword>
<evidence type="ECO:0000256" key="1">
    <source>
        <dbReference type="SAM" id="Phobius"/>
    </source>
</evidence>
<keyword evidence="3" id="KW-1185">Reference proteome</keyword>
<evidence type="ECO:0000313" key="2">
    <source>
        <dbReference type="EMBL" id="PFG27336.1"/>
    </source>
</evidence>
<dbReference type="EMBL" id="PDJF01000001">
    <property type="protein sequence ID" value="PFG27336.1"/>
    <property type="molecule type" value="Genomic_DNA"/>
</dbReference>
<evidence type="ECO:0000313" key="3">
    <source>
        <dbReference type="Proteomes" id="UP000221653"/>
    </source>
</evidence>
<keyword evidence="1" id="KW-1133">Transmembrane helix</keyword>
<feature type="transmembrane region" description="Helical" evidence="1">
    <location>
        <begin position="35"/>
        <end position="54"/>
    </location>
</feature>
<keyword evidence="1" id="KW-0812">Transmembrane</keyword>
<sequence>MRPIFFAVLEFLLIFILGTALIFVLVGALGLNIGVAELGIITLVVLVLAIYRGIRRYRVTKDSR</sequence>
<accession>A0A2A9DLU8</accession>
<feature type="transmembrane region" description="Helical" evidence="1">
    <location>
        <begin position="7"/>
        <end position="29"/>
    </location>
</feature>
<dbReference type="Proteomes" id="UP000221653">
    <property type="component" value="Unassembled WGS sequence"/>
</dbReference>
<organism evidence="2 3">
    <name type="scientific">Corynebacterium renale</name>
    <dbReference type="NCBI Taxonomy" id="1724"/>
    <lineage>
        <taxon>Bacteria</taxon>
        <taxon>Bacillati</taxon>
        <taxon>Actinomycetota</taxon>
        <taxon>Actinomycetes</taxon>
        <taxon>Mycobacteriales</taxon>
        <taxon>Corynebacteriaceae</taxon>
        <taxon>Corynebacterium</taxon>
    </lineage>
</organism>
<comment type="caution">
    <text evidence="2">The sequence shown here is derived from an EMBL/GenBank/DDBJ whole genome shotgun (WGS) entry which is preliminary data.</text>
</comment>
<dbReference type="STRING" id="1724.GCA_001044175_00841"/>
<gene>
    <name evidence="2" type="ORF">ATK06_0392</name>
</gene>
<proteinExistence type="predicted"/>
<dbReference type="AlphaFoldDB" id="A0A2A9DLU8"/>
<reference evidence="2 3" key="1">
    <citation type="submission" date="2017-10" db="EMBL/GenBank/DDBJ databases">
        <title>Sequencing the genomes of 1000 actinobacteria strains.</title>
        <authorList>
            <person name="Klenk H.-P."/>
        </authorList>
    </citation>
    <scope>NUCLEOTIDE SEQUENCE [LARGE SCALE GENOMIC DNA]</scope>
    <source>
        <strain evidence="2 3">DSM 20688</strain>
    </source>
</reference>
<dbReference type="RefSeq" id="WP_048378989.1">
    <property type="nucleotide sequence ID" value="NZ_LDYE01000002.1"/>
</dbReference>